<protein>
    <submittedName>
        <fullName evidence="2">Uncharacterized protein</fullName>
    </submittedName>
</protein>
<dbReference type="Proteomes" id="UP000029095">
    <property type="component" value="Unassembled WGS sequence"/>
</dbReference>
<feature type="region of interest" description="Disordered" evidence="1">
    <location>
        <begin position="178"/>
        <end position="202"/>
    </location>
</feature>
<dbReference type="EMBL" id="JNFQ01000001">
    <property type="protein sequence ID" value="KFG75321.1"/>
    <property type="molecule type" value="Genomic_DNA"/>
</dbReference>
<dbReference type="RefSeq" id="WP_043372587.1">
    <property type="nucleotide sequence ID" value="NZ_KN039946.1"/>
</dbReference>
<feature type="region of interest" description="Disordered" evidence="1">
    <location>
        <begin position="1"/>
        <end position="40"/>
    </location>
</feature>
<dbReference type="HOGENOM" id="CLU_501442_0_0_11"/>
<proteinExistence type="predicted"/>
<feature type="region of interest" description="Disordered" evidence="1">
    <location>
        <begin position="64"/>
        <end position="93"/>
    </location>
</feature>
<gene>
    <name evidence="2" type="ORF">FM21_04005</name>
</gene>
<reference evidence="2 3" key="1">
    <citation type="submission" date="2014-05" db="EMBL/GenBank/DDBJ databases">
        <title>Complete genome sequence of the Streptomyces mutabilis TRM45540.</title>
        <authorList>
            <person name="Luo X."/>
            <person name="Zhang L."/>
        </authorList>
    </citation>
    <scope>NUCLEOTIDE SEQUENCE [LARGE SCALE GENOMIC DNA]</scope>
    <source>
        <strain evidence="2 3">TRM45540</strain>
    </source>
</reference>
<feature type="compositionally biased region" description="Low complexity" evidence="1">
    <location>
        <begin position="28"/>
        <end position="38"/>
    </location>
</feature>
<evidence type="ECO:0000256" key="1">
    <source>
        <dbReference type="SAM" id="MobiDB-lite"/>
    </source>
</evidence>
<evidence type="ECO:0000313" key="3">
    <source>
        <dbReference type="Proteomes" id="UP000029095"/>
    </source>
</evidence>
<keyword evidence="3" id="KW-1185">Reference proteome</keyword>
<evidence type="ECO:0000313" key="2">
    <source>
        <dbReference type="EMBL" id="KFG75321.1"/>
    </source>
</evidence>
<dbReference type="AlphaFoldDB" id="A0A086N2F3"/>
<dbReference type="STRING" id="1915400.FM21_04005"/>
<sequence>MSTPVHRTPARPSVATLASARQRREGSGSRVGSPSQSSAEHAFLRFQSSVGNRAAAAAVQRVRSATGERAAEGTGTVREEATGAGGAADGARQRKSYRDRIAALLDRFKKNLEPVDNAVKGGQTPTNAALTHQAAATADGALKNDSAISGTSAGGWNLLTEATGVVVSGMDAYKSMKDSRRNETGAGHHTANRRAKTKGTDAGVGAVSSGSYGAAIAKEATKVQGAANAATAAEASGALSAVTGLTKGARALVRVGGATSKYKNLKNLGDANVVNAELLARLDREVHGAVNRAEVARAEVYARLDAAEAHPHEGWQQGVDAAFAAFEREFRSIRPAEEAYRRAVRDTADLSRVQKYAMKKQAAKIGKETVGGVVGEPVKAAAGVMTLVTATGALASNPAGWILAAVGAGLVLGTTGYKAGRAATKRYEEVRHPERWAPEGEAPAEAAPRTDSLKHALKFWKKVSKGERQAMARKIYGLAAGPDVPGSDSTTPELRQSARELLIALKAGPAQHKLDAEAWELTLNDPAKRGGWVKEIAEQLASG</sequence>
<organism evidence="2 3">
    <name type="scientific">Streptomyces mutabilis</name>
    <dbReference type="NCBI Taxonomy" id="67332"/>
    <lineage>
        <taxon>Bacteria</taxon>
        <taxon>Bacillati</taxon>
        <taxon>Actinomycetota</taxon>
        <taxon>Actinomycetes</taxon>
        <taxon>Kitasatosporales</taxon>
        <taxon>Streptomycetaceae</taxon>
        <taxon>Streptomyces</taxon>
    </lineage>
</organism>
<comment type="caution">
    <text evidence="2">The sequence shown here is derived from an EMBL/GenBank/DDBJ whole genome shotgun (WGS) entry which is preliminary data.</text>
</comment>
<accession>A0A086N2F3</accession>
<name>A0A086N2F3_9ACTN</name>